<dbReference type="InParanoid" id="D7G1Y6"/>
<evidence type="ECO:0000256" key="2">
    <source>
        <dbReference type="ARBA" id="ARBA00022679"/>
    </source>
</evidence>
<keyword evidence="2 3" id="KW-0808">Transferase</keyword>
<feature type="domain" description="Chalcone/stilbene synthase N-terminal" evidence="4">
    <location>
        <begin position="26"/>
        <end position="154"/>
    </location>
</feature>
<dbReference type="OrthoDB" id="329835at2759"/>
<dbReference type="PIRSF" id="PIRSF000451">
    <property type="entry name" value="PKS_III"/>
    <property type="match status" value="1"/>
</dbReference>
<dbReference type="Pfam" id="PF02797">
    <property type="entry name" value="Chal_sti_synt_C"/>
    <property type="match status" value="1"/>
</dbReference>
<dbReference type="EMBL" id="FN649743">
    <property type="protein sequence ID" value="CBJ48712.1"/>
    <property type="molecule type" value="Genomic_DNA"/>
</dbReference>
<name>D7G1Y6_ECTSI</name>
<evidence type="ECO:0000256" key="3">
    <source>
        <dbReference type="RuleBase" id="RU003633"/>
    </source>
</evidence>
<keyword evidence="7" id="KW-1185">Reference proteome</keyword>
<protein>
    <submittedName>
        <fullName evidence="6">Polyketide Synthase III</fullName>
        <ecNumber evidence="6">2.3.1.-</ecNumber>
    </submittedName>
</protein>
<evidence type="ECO:0000259" key="4">
    <source>
        <dbReference type="Pfam" id="PF00195"/>
    </source>
</evidence>
<dbReference type="SUPFAM" id="SSF53901">
    <property type="entry name" value="Thiolase-like"/>
    <property type="match status" value="1"/>
</dbReference>
<dbReference type="EMBL" id="FN648663">
    <property type="protein sequence ID" value="CBJ48712.1"/>
    <property type="molecule type" value="Genomic_DNA"/>
</dbReference>
<reference evidence="6 7" key="1">
    <citation type="journal article" date="2010" name="Nature">
        <title>The Ectocarpus genome and the independent evolution of multicellularity in brown algae.</title>
        <authorList>
            <person name="Cock J.M."/>
            <person name="Sterck L."/>
            <person name="Rouze P."/>
            <person name="Scornet D."/>
            <person name="Allen A.E."/>
            <person name="Amoutzias G."/>
            <person name="Anthouard V."/>
            <person name="Artiguenave F."/>
            <person name="Aury J.M."/>
            <person name="Badger J.H."/>
            <person name="Beszteri B."/>
            <person name="Billiau K."/>
            <person name="Bonnet E."/>
            <person name="Bothwell J.H."/>
            <person name="Bowler C."/>
            <person name="Boyen C."/>
            <person name="Brownlee C."/>
            <person name="Carrano C.J."/>
            <person name="Charrier B."/>
            <person name="Cho G.Y."/>
            <person name="Coelho S.M."/>
            <person name="Collen J."/>
            <person name="Corre E."/>
            <person name="Da Silva C."/>
            <person name="Delage L."/>
            <person name="Delaroque N."/>
            <person name="Dittami S.M."/>
            <person name="Doulbeau S."/>
            <person name="Elias M."/>
            <person name="Farnham G."/>
            <person name="Gachon C.M."/>
            <person name="Gschloessl B."/>
            <person name="Heesch S."/>
            <person name="Jabbari K."/>
            <person name="Jubin C."/>
            <person name="Kawai H."/>
            <person name="Kimura K."/>
            <person name="Kloareg B."/>
            <person name="Kupper F.C."/>
            <person name="Lang D."/>
            <person name="Le Bail A."/>
            <person name="Leblanc C."/>
            <person name="Lerouge P."/>
            <person name="Lohr M."/>
            <person name="Lopez P.J."/>
            <person name="Martens C."/>
            <person name="Maumus F."/>
            <person name="Michel G."/>
            <person name="Miranda-Saavedra D."/>
            <person name="Morales J."/>
            <person name="Moreau H."/>
            <person name="Motomura T."/>
            <person name="Nagasato C."/>
            <person name="Napoli C.A."/>
            <person name="Nelson D.R."/>
            <person name="Nyvall-Collen P."/>
            <person name="Peters A.F."/>
            <person name="Pommier C."/>
            <person name="Potin P."/>
            <person name="Poulain J."/>
            <person name="Quesneville H."/>
            <person name="Read B."/>
            <person name="Rensing S.A."/>
            <person name="Ritter A."/>
            <person name="Rousvoal S."/>
            <person name="Samanta M."/>
            <person name="Samson G."/>
            <person name="Schroeder D.C."/>
            <person name="Segurens B."/>
            <person name="Strittmatter M."/>
            <person name="Tonon T."/>
            <person name="Tregear J.W."/>
            <person name="Valentin K."/>
            <person name="von Dassow P."/>
            <person name="Yamagishi T."/>
            <person name="Van de Peer Y."/>
            <person name="Wincker P."/>
        </authorList>
    </citation>
    <scope>NUCLEOTIDE SEQUENCE [LARGE SCALE GENOMIC DNA]</scope>
    <source>
        <strain evidence="7">Ec32 / CCAP1310/4</strain>
    </source>
</reference>
<keyword evidence="3 6" id="KW-0012">Acyltransferase</keyword>
<dbReference type="Proteomes" id="UP000002630">
    <property type="component" value="Linkage Group LG18"/>
</dbReference>
<dbReference type="GO" id="GO:0030639">
    <property type="term" value="P:polyketide biosynthetic process"/>
    <property type="evidence" value="ECO:0007669"/>
    <property type="project" value="TreeGrafter"/>
</dbReference>
<dbReference type="Gene3D" id="3.40.47.10">
    <property type="match status" value="2"/>
</dbReference>
<sequence length="329" mass="34923">MQGSKGLDYALETAVAVLRVNTDRRFQRFAECALPLATGVAKRALREVGVGPADVGRIVVVTSTGVCGPGLDGELVKSIGLNHSVEREVVSFQGCGAGINGLRLASQYAVTHPGRLALLVSVELPSLHMHKGDTVNDAILHAIFGDGCAVAVVAGRTARNAEPGSLAVLDNRSWLVDGTEDGIKMTFGDNGVSCTLSKRLPDYVKTNVADFVEEMLGAHGVDKGDVDFWALHPGGHRIVEETRKSLNLSLEETEGCWEVLRDYGNMVSATVLFVLERALGQHKRLRENGGGDGRGLQHVVALSFSPGVTVEGLLLKAMPSVVAQPNGQR</sequence>
<dbReference type="GO" id="GO:0016747">
    <property type="term" value="F:acyltransferase activity, transferring groups other than amino-acyl groups"/>
    <property type="evidence" value="ECO:0007669"/>
    <property type="project" value="InterPro"/>
</dbReference>
<evidence type="ECO:0000259" key="5">
    <source>
        <dbReference type="Pfam" id="PF02797"/>
    </source>
</evidence>
<dbReference type="InterPro" id="IPR016039">
    <property type="entry name" value="Thiolase-like"/>
</dbReference>
<dbReference type="PANTHER" id="PTHR11877">
    <property type="entry name" value="HYDROXYMETHYLGLUTARYL-COA SYNTHASE"/>
    <property type="match status" value="1"/>
</dbReference>
<dbReference type="InterPro" id="IPR001099">
    <property type="entry name" value="Chalcone/stilbene_synt_N"/>
</dbReference>
<dbReference type="PANTHER" id="PTHR11877:SF46">
    <property type="entry name" value="TYPE III POLYKETIDE SYNTHASE A"/>
    <property type="match status" value="1"/>
</dbReference>
<accession>D7G1Y6</accession>
<dbReference type="EC" id="2.3.1.-" evidence="6"/>
<organism evidence="6 7">
    <name type="scientific">Ectocarpus siliculosus</name>
    <name type="common">Brown alga</name>
    <name type="synonym">Conferva siliculosa</name>
    <dbReference type="NCBI Taxonomy" id="2880"/>
    <lineage>
        <taxon>Eukaryota</taxon>
        <taxon>Sar</taxon>
        <taxon>Stramenopiles</taxon>
        <taxon>Ochrophyta</taxon>
        <taxon>PX clade</taxon>
        <taxon>Phaeophyceae</taxon>
        <taxon>Ectocarpales</taxon>
        <taxon>Ectocarpaceae</taxon>
        <taxon>Ectocarpus</taxon>
    </lineage>
</organism>
<gene>
    <name evidence="6" type="primary">PKS</name>
    <name evidence="6" type="ORF">Esi_0046_0100</name>
</gene>
<comment type="similarity">
    <text evidence="1 3">Belongs to the thiolase-like superfamily. Chalcone/stilbene synthases family.</text>
</comment>
<dbReference type="AlphaFoldDB" id="D7G1Y6"/>
<dbReference type="InterPro" id="IPR012328">
    <property type="entry name" value="Chalcone/stilbene_synt_C"/>
</dbReference>
<dbReference type="STRING" id="2880.D7G1Y6"/>
<dbReference type="Pfam" id="PF00195">
    <property type="entry name" value="Chal_sti_synt_N"/>
    <property type="match status" value="1"/>
</dbReference>
<dbReference type="InterPro" id="IPR011141">
    <property type="entry name" value="Polyketide_synthase_type-III"/>
</dbReference>
<feature type="domain" description="Chalcone/stilbene synthase C-terminal" evidence="5">
    <location>
        <begin position="176"/>
        <end position="319"/>
    </location>
</feature>
<evidence type="ECO:0000313" key="6">
    <source>
        <dbReference type="EMBL" id="CBJ48712.1"/>
    </source>
</evidence>
<proteinExistence type="inferred from homology"/>
<evidence type="ECO:0000256" key="1">
    <source>
        <dbReference type="ARBA" id="ARBA00005531"/>
    </source>
</evidence>
<evidence type="ECO:0000313" key="7">
    <source>
        <dbReference type="Proteomes" id="UP000002630"/>
    </source>
</evidence>